<evidence type="ECO:0000256" key="1">
    <source>
        <dbReference type="SAM" id="Phobius"/>
    </source>
</evidence>
<accession>G4ZSS1</accession>
<organism evidence="2 3">
    <name type="scientific">Phytophthora sojae (strain P6497)</name>
    <name type="common">Soybean stem and root rot agent</name>
    <name type="synonym">Phytophthora megasperma f. sp. glycines</name>
    <dbReference type="NCBI Taxonomy" id="1094619"/>
    <lineage>
        <taxon>Eukaryota</taxon>
        <taxon>Sar</taxon>
        <taxon>Stramenopiles</taxon>
        <taxon>Oomycota</taxon>
        <taxon>Peronosporomycetes</taxon>
        <taxon>Peronosporales</taxon>
        <taxon>Peronosporaceae</taxon>
        <taxon>Phytophthora</taxon>
    </lineage>
</organism>
<feature type="transmembrane region" description="Helical" evidence="1">
    <location>
        <begin position="260"/>
        <end position="279"/>
    </location>
</feature>
<keyword evidence="1" id="KW-0472">Membrane</keyword>
<dbReference type="InterPro" id="IPR032675">
    <property type="entry name" value="LRR_dom_sf"/>
</dbReference>
<dbReference type="OMA" id="WSAFIIH"/>
<keyword evidence="3" id="KW-1185">Reference proteome</keyword>
<dbReference type="RefSeq" id="XP_009530221.1">
    <property type="nucleotide sequence ID" value="XM_009531926.1"/>
</dbReference>
<feature type="transmembrane region" description="Helical" evidence="1">
    <location>
        <begin position="231"/>
        <end position="248"/>
    </location>
</feature>
<sequence length="567" mass="63705">MMVLHALCGAFLLACAKLYWIMENKYLDYFATLLAPARDRHFRVVGTALGVLGAAHGLVFLNHLGASVYAGRLTVRPVNFGSDAYGRVFAARKTVEIATQIPNAYLYSTLIARPWINHVKVALLVTNCWSAFIIHRMLIKSESVDKRVAPSISSTSHQSVRFLAVVVDTFLSVATGILLPGAIIIPYMLVFDFKNLDFPDSLLYGDTSFANLILENRAFFAISWGNAVMKGVPHLSAFLCLMALASMLDSRLVRFVHRVVAPSIFLVTGITMLTLHLVAQFAPITGEMEVIRSFCLQRMHPWLAPNVSCAVIKYNCYREGVASPPVTALDLLERESVRSLMFLHCSELIIPPIIQEFSSLMGIELWNTTLVRWGEEAALSAQFHPRMIYMIFSFVNMTSLPVGILRPPLPEQLIDLEFIHTNLTTLPDEVGEAWINVQLVYMEHSQLNQFPTVLMTLPVLAELSLIDNRFETMPDDVLLTAASTYFYDLAFSKTPLRKLPEARSEDFYISYLALEYSQVTEIPAWIETNVWESVAVVLCGENDDTWDPLGEERYPTQYIEPSRSLDS</sequence>
<dbReference type="SMR" id="G4ZSS1"/>
<dbReference type="GeneID" id="20659349"/>
<dbReference type="AlphaFoldDB" id="G4ZSS1"/>
<dbReference type="Proteomes" id="UP000002640">
    <property type="component" value="Unassembled WGS sequence"/>
</dbReference>
<proteinExistence type="predicted"/>
<evidence type="ECO:0000313" key="2">
    <source>
        <dbReference type="EMBL" id="EGZ12792.1"/>
    </source>
</evidence>
<gene>
    <name evidence="2" type="ORF">PHYSODRAFT_512348</name>
</gene>
<protein>
    <submittedName>
        <fullName evidence="2">Uncharacterized protein</fullName>
    </submittedName>
</protein>
<feature type="transmembrane region" description="Helical" evidence="1">
    <location>
        <begin position="162"/>
        <end position="189"/>
    </location>
</feature>
<reference evidence="2 3" key="1">
    <citation type="journal article" date="2006" name="Science">
        <title>Phytophthora genome sequences uncover evolutionary origins and mechanisms of pathogenesis.</title>
        <authorList>
            <person name="Tyler B.M."/>
            <person name="Tripathy S."/>
            <person name="Zhang X."/>
            <person name="Dehal P."/>
            <person name="Jiang R.H."/>
            <person name="Aerts A."/>
            <person name="Arredondo F.D."/>
            <person name="Baxter L."/>
            <person name="Bensasson D."/>
            <person name="Beynon J.L."/>
            <person name="Chapman J."/>
            <person name="Damasceno C.M."/>
            <person name="Dorrance A.E."/>
            <person name="Dou D."/>
            <person name="Dickerman A.W."/>
            <person name="Dubchak I.L."/>
            <person name="Garbelotto M."/>
            <person name="Gijzen M."/>
            <person name="Gordon S.G."/>
            <person name="Govers F."/>
            <person name="Grunwald N.J."/>
            <person name="Huang W."/>
            <person name="Ivors K.L."/>
            <person name="Jones R.W."/>
            <person name="Kamoun S."/>
            <person name="Krampis K."/>
            <person name="Lamour K.H."/>
            <person name="Lee M.K."/>
            <person name="McDonald W.H."/>
            <person name="Medina M."/>
            <person name="Meijer H.J."/>
            <person name="Nordberg E.K."/>
            <person name="Maclean D.J."/>
            <person name="Ospina-Giraldo M.D."/>
            <person name="Morris P.F."/>
            <person name="Phuntumart V."/>
            <person name="Putnam N.H."/>
            <person name="Rash S."/>
            <person name="Rose J.K."/>
            <person name="Sakihama Y."/>
            <person name="Salamov A.A."/>
            <person name="Savidor A."/>
            <person name="Scheuring C.F."/>
            <person name="Smith B.M."/>
            <person name="Sobral B.W."/>
            <person name="Terry A."/>
            <person name="Torto-Alalibo T.A."/>
            <person name="Win J."/>
            <person name="Xu Z."/>
            <person name="Zhang H."/>
            <person name="Grigoriev I.V."/>
            <person name="Rokhsar D.S."/>
            <person name="Boore J.L."/>
        </authorList>
    </citation>
    <scope>NUCLEOTIDE SEQUENCE [LARGE SCALE GENOMIC DNA]</scope>
    <source>
        <strain evidence="2 3">P6497</strain>
    </source>
</reference>
<dbReference type="KEGG" id="psoj:PHYSODRAFT_512348"/>
<keyword evidence="1" id="KW-1133">Transmembrane helix</keyword>
<dbReference type="Gene3D" id="3.80.10.10">
    <property type="entry name" value="Ribonuclease Inhibitor"/>
    <property type="match status" value="1"/>
</dbReference>
<keyword evidence="1" id="KW-0812">Transmembrane</keyword>
<dbReference type="InParanoid" id="G4ZSS1"/>
<dbReference type="EMBL" id="JH159156">
    <property type="protein sequence ID" value="EGZ12792.1"/>
    <property type="molecule type" value="Genomic_DNA"/>
</dbReference>
<name>G4ZSS1_PHYSP</name>
<evidence type="ECO:0000313" key="3">
    <source>
        <dbReference type="Proteomes" id="UP000002640"/>
    </source>
</evidence>
<feature type="transmembrane region" description="Helical" evidence="1">
    <location>
        <begin position="42"/>
        <end position="64"/>
    </location>
</feature>
<dbReference type="SUPFAM" id="SSF52058">
    <property type="entry name" value="L domain-like"/>
    <property type="match status" value="1"/>
</dbReference>